<dbReference type="Gene3D" id="3.40.250.10">
    <property type="entry name" value="Rhodanese-like domain"/>
    <property type="match status" value="1"/>
</dbReference>
<dbReference type="PROSITE" id="PS50206">
    <property type="entry name" value="RHODANESE_3"/>
    <property type="match status" value="1"/>
</dbReference>
<dbReference type="Proteomes" id="UP000032675">
    <property type="component" value="Unassembled WGS sequence"/>
</dbReference>
<gene>
    <name evidence="3" type="ORF">Geu3261_0363_004</name>
</gene>
<dbReference type="Pfam" id="PF00581">
    <property type="entry name" value="Rhodanese"/>
    <property type="match status" value="1"/>
</dbReference>
<name>A0A0D6Q3T8_KOMEU</name>
<dbReference type="EMBL" id="BANI01000305">
    <property type="protein sequence ID" value="GAN97993.1"/>
    <property type="molecule type" value="Genomic_DNA"/>
</dbReference>
<organism evidence="3 4">
    <name type="scientific">Komagataeibacter europaeus NBRC 3261</name>
    <dbReference type="NCBI Taxonomy" id="1234669"/>
    <lineage>
        <taxon>Bacteria</taxon>
        <taxon>Pseudomonadati</taxon>
        <taxon>Pseudomonadota</taxon>
        <taxon>Alphaproteobacteria</taxon>
        <taxon>Acetobacterales</taxon>
        <taxon>Acetobacteraceae</taxon>
        <taxon>Komagataeibacter</taxon>
    </lineage>
</organism>
<dbReference type="CDD" id="cd00158">
    <property type="entry name" value="RHOD"/>
    <property type="match status" value="1"/>
</dbReference>
<keyword evidence="1" id="KW-0472">Membrane</keyword>
<dbReference type="AlphaFoldDB" id="A0A0D6Q3T8"/>
<evidence type="ECO:0000313" key="4">
    <source>
        <dbReference type="Proteomes" id="UP000032675"/>
    </source>
</evidence>
<dbReference type="InterPro" id="IPR036873">
    <property type="entry name" value="Rhodanese-like_dom_sf"/>
</dbReference>
<feature type="domain" description="Rhodanese" evidence="2">
    <location>
        <begin position="16"/>
        <end position="105"/>
    </location>
</feature>
<keyword evidence="1" id="KW-1133">Transmembrane helix</keyword>
<dbReference type="Pfam" id="PF11127">
    <property type="entry name" value="YgaP-like_TM"/>
    <property type="match status" value="1"/>
</dbReference>
<dbReference type="PANTHER" id="PTHR43031:SF16">
    <property type="entry name" value="OXIDOREDUCTASE"/>
    <property type="match status" value="1"/>
</dbReference>
<feature type="transmembrane region" description="Helical" evidence="1">
    <location>
        <begin position="117"/>
        <end position="139"/>
    </location>
</feature>
<proteinExistence type="predicted"/>
<accession>A0A0D6Q3T8</accession>
<dbReference type="InterPro" id="IPR001763">
    <property type="entry name" value="Rhodanese-like_dom"/>
</dbReference>
<sequence length="172" mass="18640">MTMQSVDAKTLNDWLEQKKVALVDVREPSEFASESISGATLLPLGSIKKAILPPHADKNLVIYCRKGGRGASACKKLLAEDPSLTLYNLEGGIESWMKEGLPLQRSGRKVLPLDRQVQLIIGLLVLTGSLLGFFVSPWYFLLTGFFGAGLTVAGLTGFCGLARVVAHAPWNR</sequence>
<dbReference type="Gene3D" id="6.10.140.1340">
    <property type="match status" value="1"/>
</dbReference>
<protein>
    <submittedName>
        <fullName evidence="3">Rhodanese</fullName>
    </submittedName>
</protein>
<dbReference type="InterPro" id="IPR050229">
    <property type="entry name" value="GlpE_sulfurtransferase"/>
</dbReference>
<feature type="transmembrane region" description="Helical" evidence="1">
    <location>
        <begin position="145"/>
        <end position="166"/>
    </location>
</feature>
<reference evidence="3 4" key="1">
    <citation type="submission" date="2012-11" db="EMBL/GenBank/DDBJ databases">
        <title>Whole genome sequence of Gluconacetobacter europaeus NBRC3261.</title>
        <authorList>
            <person name="Azuma Y."/>
            <person name="Higashiura N."/>
            <person name="Hirakawa H."/>
            <person name="Matsushita K."/>
        </authorList>
    </citation>
    <scope>NUCLEOTIDE SEQUENCE [LARGE SCALE GENOMIC DNA]</scope>
    <source>
        <strain evidence="3 4">NBRC 3261</strain>
    </source>
</reference>
<comment type="caution">
    <text evidence="3">The sequence shown here is derived from an EMBL/GenBank/DDBJ whole genome shotgun (WGS) entry which is preliminary data.</text>
</comment>
<evidence type="ECO:0000256" key="1">
    <source>
        <dbReference type="SAM" id="Phobius"/>
    </source>
</evidence>
<dbReference type="PANTHER" id="PTHR43031">
    <property type="entry name" value="FAD-DEPENDENT OXIDOREDUCTASE"/>
    <property type="match status" value="1"/>
</dbReference>
<evidence type="ECO:0000259" key="2">
    <source>
        <dbReference type="PROSITE" id="PS50206"/>
    </source>
</evidence>
<evidence type="ECO:0000313" key="3">
    <source>
        <dbReference type="EMBL" id="GAN97993.1"/>
    </source>
</evidence>
<dbReference type="RefSeq" id="WP_010518081.1">
    <property type="nucleotide sequence ID" value="NZ_BANI01000305.1"/>
</dbReference>
<dbReference type="SMART" id="SM00450">
    <property type="entry name" value="RHOD"/>
    <property type="match status" value="1"/>
</dbReference>
<dbReference type="SUPFAM" id="SSF52821">
    <property type="entry name" value="Rhodanese/Cell cycle control phosphatase"/>
    <property type="match status" value="1"/>
</dbReference>
<dbReference type="InterPro" id="IPR021309">
    <property type="entry name" value="YgaP-like_TM"/>
</dbReference>
<keyword evidence="1" id="KW-0812">Transmembrane</keyword>